<accession>A0A9J6FAM2</accession>
<organism evidence="1 2">
    <name type="scientific">Haemaphysalis longicornis</name>
    <name type="common">Bush tick</name>
    <dbReference type="NCBI Taxonomy" id="44386"/>
    <lineage>
        <taxon>Eukaryota</taxon>
        <taxon>Metazoa</taxon>
        <taxon>Ecdysozoa</taxon>
        <taxon>Arthropoda</taxon>
        <taxon>Chelicerata</taxon>
        <taxon>Arachnida</taxon>
        <taxon>Acari</taxon>
        <taxon>Parasitiformes</taxon>
        <taxon>Ixodida</taxon>
        <taxon>Ixodoidea</taxon>
        <taxon>Ixodidae</taxon>
        <taxon>Haemaphysalinae</taxon>
        <taxon>Haemaphysalis</taxon>
    </lineage>
</organism>
<evidence type="ECO:0000313" key="2">
    <source>
        <dbReference type="Proteomes" id="UP000821853"/>
    </source>
</evidence>
<proteinExistence type="predicted"/>
<dbReference type="VEuPathDB" id="VectorBase:HLOH_063944"/>
<sequence length="79" mass="9381">MAVHQVAHFGAHSEQWKTVVDQPIRWQAPALRLRRLQKNSPNGQLDNPLYTMSRKRFAKIRILLQQARTFWGLRLSFRN</sequence>
<dbReference type="EMBL" id="JABSTR010000001">
    <property type="protein sequence ID" value="KAH9360042.1"/>
    <property type="molecule type" value="Genomic_DNA"/>
</dbReference>
<protein>
    <submittedName>
        <fullName evidence="1">Uncharacterized protein</fullName>
    </submittedName>
</protein>
<keyword evidence="2" id="KW-1185">Reference proteome</keyword>
<dbReference type="AlphaFoldDB" id="A0A9J6FAM2"/>
<reference evidence="1 2" key="1">
    <citation type="journal article" date="2020" name="Cell">
        <title>Large-Scale Comparative Analyses of Tick Genomes Elucidate Their Genetic Diversity and Vector Capacities.</title>
        <authorList>
            <consortium name="Tick Genome and Microbiome Consortium (TIGMIC)"/>
            <person name="Jia N."/>
            <person name="Wang J."/>
            <person name="Shi W."/>
            <person name="Du L."/>
            <person name="Sun Y."/>
            <person name="Zhan W."/>
            <person name="Jiang J.F."/>
            <person name="Wang Q."/>
            <person name="Zhang B."/>
            <person name="Ji P."/>
            <person name="Bell-Sakyi L."/>
            <person name="Cui X.M."/>
            <person name="Yuan T.T."/>
            <person name="Jiang B.G."/>
            <person name="Yang W.F."/>
            <person name="Lam T.T."/>
            <person name="Chang Q.C."/>
            <person name="Ding S.J."/>
            <person name="Wang X.J."/>
            <person name="Zhu J.G."/>
            <person name="Ruan X.D."/>
            <person name="Zhao L."/>
            <person name="Wei J.T."/>
            <person name="Ye R.Z."/>
            <person name="Que T.C."/>
            <person name="Du C.H."/>
            <person name="Zhou Y.H."/>
            <person name="Cheng J.X."/>
            <person name="Dai P.F."/>
            <person name="Guo W.B."/>
            <person name="Han X.H."/>
            <person name="Huang E.J."/>
            <person name="Li L.F."/>
            <person name="Wei W."/>
            <person name="Gao Y.C."/>
            <person name="Liu J.Z."/>
            <person name="Shao H.Z."/>
            <person name="Wang X."/>
            <person name="Wang C.C."/>
            <person name="Yang T.C."/>
            <person name="Huo Q.B."/>
            <person name="Li W."/>
            <person name="Chen H.Y."/>
            <person name="Chen S.E."/>
            <person name="Zhou L.G."/>
            <person name="Ni X.B."/>
            <person name="Tian J.H."/>
            <person name="Sheng Y."/>
            <person name="Liu T."/>
            <person name="Pan Y.S."/>
            <person name="Xia L.Y."/>
            <person name="Li J."/>
            <person name="Zhao F."/>
            <person name="Cao W.C."/>
        </authorList>
    </citation>
    <scope>NUCLEOTIDE SEQUENCE [LARGE SCALE GENOMIC DNA]</scope>
    <source>
        <strain evidence="1">HaeL-2018</strain>
    </source>
</reference>
<gene>
    <name evidence="1" type="ORF">HPB48_001616</name>
</gene>
<name>A0A9J6FAM2_HAELO</name>
<evidence type="ECO:0000313" key="1">
    <source>
        <dbReference type="EMBL" id="KAH9360042.1"/>
    </source>
</evidence>
<comment type="caution">
    <text evidence="1">The sequence shown here is derived from an EMBL/GenBank/DDBJ whole genome shotgun (WGS) entry which is preliminary data.</text>
</comment>
<dbReference type="Proteomes" id="UP000821853">
    <property type="component" value="Chromosome 1"/>
</dbReference>